<dbReference type="InterPro" id="IPR006045">
    <property type="entry name" value="Cupin_1"/>
</dbReference>
<dbReference type="Proteomes" id="UP001415857">
    <property type="component" value="Unassembled WGS sequence"/>
</dbReference>
<gene>
    <name evidence="8" type="ORF">L1049_016031</name>
</gene>
<dbReference type="Gene3D" id="2.60.120.10">
    <property type="entry name" value="Jelly Rolls"/>
    <property type="match status" value="2"/>
</dbReference>
<dbReference type="PRINTS" id="PR00439">
    <property type="entry name" value="11SGLOBULIN"/>
</dbReference>
<dbReference type="CDD" id="cd02243">
    <property type="entry name" value="cupin_11S_legumin_C"/>
    <property type="match status" value="1"/>
</dbReference>
<feature type="domain" description="Cupin type-1" evidence="7">
    <location>
        <begin position="54"/>
        <end position="263"/>
    </location>
</feature>
<evidence type="ECO:0000256" key="1">
    <source>
        <dbReference type="ARBA" id="ARBA00007178"/>
    </source>
</evidence>
<evidence type="ECO:0000256" key="5">
    <source>
        <dbReference type="RuleBase" id="RU003681"/>
    </source>
</evidence>
<keyword evidence="3 5" id="KW-0708">Seed storage protein</keyword>
<organism evidence="8 9">
    <name type="scientific">Liquidambar formosana</name>
    <name type="common">Formosan gum</name>
    <dbReference type="NCBI Taxonomy" id="63359"/>
    <lineage>
        <taxon>Eukaryota</taxon>
        <taxon>Viridiplantae</taxon>
        <taxon>Streptophyta</taxon>
        <taxon>Embryophyta</taxon>
        <taxon>Tracheophyta</taxon>
        <taxon>Spermatophyta</taxon>
        <taxon>Magnoliopsida</taxon>
        <taxon>eudicotyledons</taxon>
        <taxon>Gunneridae</taxon>
        <taxon>Pentapetalae</taxon>
        <taxon>Saxifragales</taxon>
        <taxon>Altingiaceae</taxon>
        <taxon>Liquidambar</taxon>
    </lineage>
</organism>
<evidence type="ECO:0000313" key="8">
    <source>
        <dbReference type="EMBL" id="KAK9287596.1"/>
    </source>
</evidence>
<dbReference type="InterPro" id="IPR011051">
    <property type="entry name" value="RmlC_Cupin_sf"/>
</dbReference>
<dbReference type="SMART" id="SM00835">
    <property type="entry name" value="Cupin_1"/>
    <property type="match status" value="2"/>
</dbReference>
<dbReference type="SUPFAM" id="SSF51182">
    <property type="entry name" value="RmlC-like cupins"/>
    <property type="match status" value="1"/>
</dbReference>
<evidence type="ECO:0000256" key="2">
    <source>
        <dbReference type="ARBA" id="ARBA00022761"/>
    </source>
</evidence>
<dbReference type="Pfam" id="PF00190">
    <property type="entry name" value="Cupin_1"/>
    <property type="match status" value="2"/>
</dbReference>
<comment type="similarity">
    <text evidence="1 5">Belongs to the 11S seed storage protein (globulins) family.</text>
</comment>
<accession>A0AAP0S4K0</accession>
<name>A0AAP0S4K0_LIQFO</name>
<feature type="signal peptide" evidence="5">
    <location>
        <begin position="1"/>
        <end position="22"/>
    </location>
</feature>
<keyword evidence="2 5" id="KW-0758">Storage protein</keyword>
<dbReference type="EMBL" id="JBBPBK010000003">
    <property type="protein sequence ID" value="KAK9287596.1"/>
    <property type="molecule type" value="Genomic_DNA"/>
</dbReference>
<dbReference type="InterPro" id="IPR022379">
    <property type="entry name" value="11S_seedstore_CS"/>
</dbReference>
<keyword evidence="5" id="KW-0732">Signal</keyword>
<comment type="caution">
    <text evidence="8">The sequence shown here is derived from an EMBL/GenBank/DDBJ whole genome shotgun (WGS) entry which is preliminary data.</text>
</comment>
<evidence type="ECO:0000256" key="6">
    <source>
        <dbReference type="SAM" id="MobiDB-lite"/>
    </source>
</evidence>
<sequence length="485" mass="54187">MAVTSWLSLSVAFLVFFHGCFAQLPFQGEQQQHPWQGGQRHRLRSKSECNIQNINALEPTRKIQSEGGMTEFWDENDEQFDCAGVTLVRHVIQPKGLLLPSFTNAPRLSYIVQGTGVTGAVFPGCAETFQSSSSSQSRRREGREQRPSGDQHQKIRNIRRGDILALPAGVTLWAYNDGEEPLVSVSLFDTSNDANQLDQNNVRRFFLAGSSQQEEQTGHGRSERGRQGGQGGRSQGNYGDNIFKGFDEQMLANAFDVEPELIQKMQRPNKNRGNIIQVREGLRLVTPQDEDREERRQGRGNGLEETLCTMRLVHNINDPSRADVFNPHGGRITSLNSQTLPILDHLRLNAERGVLYQNGILAPQWNVNAHSVVYITSGNGRLQIVGDNGENVFDGQVQEGQVVVVPQNFAVVKKADRQGLAWVAFKTNDNAMTHPLAGKLSAIRSMPLEVLQNSYDISREDAQKLKYNREEVTVFGPRSRSQEAV</sequence>
<dbReference type="CDD" id="cd02242">
    <property type="entry name" value="cupin_11S_legumin_N"/>
    <property type="match status" value="1"/>
</dbReference>
<dbReference type="PANTHER" id="PTHR31189:SF48">
    <property type="entry name" value="LEGUMIN B"/>
    <property type="match status" value="1"/>
</dbReference>
<dbReference type="InterPro" id="IPR014710">
    <property type="entry name" value="RmlC-like_jellyroll"/>
</dbReference>
<feature type="region of interest" description="Disordered" evidence="6">
    <location>
        <begin position="210"/>
        <end position="240"/>
    </location>
</feature>
<dbReference type="PANTHER" id="PTHR31189">
    <property type="entry name" value="OS03G0336100 PROTEIN-RELATED"/>
    <property type="match status" value="1"/>
</dbReference>
<keyword evidence="4 5" id="KW-1015">Disulfide bond</keyword>
<dbReference type="AlphaFoldDB" id="A0AAP0S4K0"/>
<dbReference type="InterPro" id="IPR006044">
    <property type="entry name" value="11S_seedstore_pln"/>
</dbReference>
<evidence type="ECO:0000256" key="3">
    <source>
        <dbReference type="ARBA" id="ARBA00023129"/>
    </source>
</evidence>
<proteinExistence type="inferred from homology"/>
<evidence type="ECO:0000256" key="4">
    <source>
        <dbReference type="ARBA" id="ARBA00023157"/>
    </source>
</evidence>
<evidence type="ECO:0000259" key="7">
    <source>
        <dbReference type="SMART" id="SM00835"/>
    </source>
</evidence>
<dbReference type="FunFam" id="2.60.120.10:FF:000073">
    <property type="entry name" value="Glycinin G1"/>
    <property type="match status" value="1"/>
</dbReference>
<feature type="compositionally biased region" description="Basic and acidic residues" evidence="6">
    <location>
        <begin position="216"/>
        <end position="226"/>
    </location>
</feature>
<feature type="region of interest" description="Disordered" evidence="6">
    <location>
        <begin position="128"/>
        <end position="156"/>
    </location>
</feature>
<feature type="domain" description="Cupin type-1" evidence="7">
    <location>
        <begin position="314"/>
        <end position="463"/>
    </location>
</feature>
<protein>
    <recommendedName>
        <fullName evidence="7">Cupin type-1 domain-containing protein</fullName>
    </recommendedName>
</protein>
<feature type="compositionally biased region" description="Basic and acidic residues" evidence="6">
    <location>
        <begin position="138"/>
        <end position="153"/>
    </location>
</feature>
<dbReference type="GO" id="GO:0045735">
    <property type="term" value="F:nutrient reservoir activity"/>
    <property type="evidence" value="ECO:0007669"/>
    <property type="project" value="UniProtKB-KW"/>
</dbReference>
<keyword evidence="9" id="KW-1185">Reference proteome</keyword>
<feature type="chain" id="PRO_5042672761" description="Cupin type-1 domain-containing protein" evidence="5">
    <location>
        <begin position="23"/>
        <end position="485"/>
    </location>
</feature>
<comment type="function">
    <text evidence="5">Seed storage protein.</text>
</comment>
<evidence type="ECO:0000313" key="9">
    <source>
        <dbReference type="Proteomes" id="UP001415857"/>
    </source>
</evidence>
<comment type="subunit">
    <text evidence="5">Hexamer; each subunit is composed of an acidic and a basic chain derived from a single precursor and linked by a disulfide bond.</text>
</comment>
<dbReference type="InterPro" id="IPR050253">
    <property type="entry name" value="Seed_Storage-Functional"/>
</dbReference>
<dbReference type="PROSITE" id="PS00305">
    <property type="entry name" value="11S_SEED_STORAGE"/>
    <property type="match status" value="1"/>
</dbReference>
<reference evidence="8 9" key="1">
    <citation type="journal article" date="2024" name="Plant J.">
        <title>Genome sequences and population genomics reveal climatic adaptation and genomic divergence between two closely related sweetgum species.</title>
        <authorList>
            <person name="Xu W.Q."/>
            <person name="Ren C.Q."/>
            <person name="Zhang X.Y."/>
            <person name="Comes H.P."/>
            <person name="Liu X.H."/>
            <person name="Li Y.G."/>
            <person name="Kettle C.J."/>
            <person name="Jalonen R."/>
            <person name="Gaisberger H."/>
            <person name="Ma Y.Z."/>
            <person name="Qiu Y.X."/>
        </authorList>
    </citation>
    <scope>NUCLEOTIDE SEQUENCE [LARGE SCALE GENOMIC DNA]</scope>
    <source>
        <strain evidence="8">Hangzhou</strain>
    </source>
</reference>